<name>A0ABS2THJ7_9ACTO</name>
<reference evidence="3" key="1">
    <citation type="submission" date="2021-02" db="EMBL/GenBank/DDBJ databases">
        <title>Leucobacter sp. CX169.</title>
        <authorList>
            <person name="Cheng Y."/>
        </authorList>
    </citation>
    <scope>NUCLEOTIDE SEQUENCE [LARGE SCALE GENOMIC DNA]</scope>
    <source>
        <strain evidence="3">JY899</strain>
    </source>
</reference>
<evidence type="ECO:0000313" key="2">
    <source>
        <dbReference type="EMBL" id="MBM9434138.1"/>
    </source>
</evidence>
<sequence>MDTHNESLNVEATDIAELLERIEGLRRILSAGSSKRHAEIRLMRLFADQRPRTLRQVAEQVGVDQSTANRQVNSALDHGLLSREREAAGLPYLFVITDDGLSLYERYVDYMTARYRAGLEALGMNRAQFEQLMRTFVAALDGDPHAQE</sequence>
<dbReference type="InterPro" id="IPR036388">
    <property type="entry name" value="WH-like_DNA-bd_sf"/>
</dbReference>
<comment type="caution">
    <text evidence="2">The sequence shown here is derived from an EMBL/GenBank/DDBJ whole genome shotgun (WGS) entry which is preliminary data.</text>
</comment>
<dbReference type="InterPro" id="IPR036390">
    <property type="entry name" value="WH_DNA-bd_sf"/>
</dbReference>
<feature type="domain" description="HTH iclR-type" evidence="1">
    <location>
        <begin position="41"/>
        <end position="84"/>
    </location>
</feature>
<protein>
    <submittedName>
        <fullName evidence="2">Winged helix-turn-helix transcriptional regulator</fullName>
    </submittedName>
</protein>
<gene>
    <name evidence="2" type="ORF">JVW63_10580</name>
</gene>
<accession>A0ABS2THJ7</accession>
<dbReference type="Proteomes" id="UP000705983">
    <property type="component" value="Unassembled WGS sequence"/>
</dbReference>
<keyword evidence="3" id="KW-1185">Reference proteome</keyword>
<evidence type="ECO:0000313" key="3">
    <source>
        <dbReference type="Proteomes" id="UP000705983"/>
    </source>
</evidence>
<dbReference type="Gene3D" id="1.10.10.10">
    <property type="entry name" value="Winged helix-like DNA-binding domain superfamily/Winged helix DNA-binding domain"/>
    <property type="match status" value="1"/>
</dbReference>
<dbReference type="EMBL" id="JAFFJS010000007">
    <property type="protein sequence ID" value="MBM9434138.1"/>
    <property type="molecule type" value="Genomic_DNA"/>
</dbReference>
<evidence type="ECO:0000259" key="1">
    <source>
        <dbReference type="Pfam" id="PF09339"/>
    </source>
</evidence>
<proteinExistence type="predicted"/>
<dbReference type="RefSeq" id="WP_187997148.1">
    <property type="nucleotide sequence ID" value="NZ_JACEXG010000007.1"/>
</dbReference>
<dbReference type="SUPFAM" id="SSF46785">
    <property type="entry name" value="Winged helix' DNA-binding domain"/>
    <property type="match status" value="1"/>
</dbReference>
<dbReference type="Pfam" id="PF09339">
    <property type="entry name" value="HTH_IclR"/>
    <property type="match status" value="1"/>
</dbReference>
<dbReference type="InterPro" id="IPR005471">
    <property type="entry name" value="Tscrpt_reg_IclR_N"/>
</dbReference>
<organism evidence="2 3">
    <name type="scientific">Flaviflexus equikiangi</name>
    <dbReference type="NCBI Taxonomy" id="2758573"/>
    <lineage>
        <taxon>Bacteria</taxon>
        <taxon>Bacillati</taxon>
        <taxon>Actinomycetota</taxon>
        <taxon>Actinomycetes</taxon>
        <taxon>Actinomycetales</taxon>
        <taxon>Actinomycetaceae</taxon>
        <taxon>Flaviflexus</taxon>
    </lineage>
</organism>